<evidence type="ECO:0000313" key="2">
    <source>
        <dbReference type="Proteomes" id="UP000184287"/>
    </source>
</evidence>
<dbReference type="EMBL" id="FQUQ01000001">
    <property type="protein sequence ID" value="SHE54509.1"/>
    <property type="molecule type" value="Genomic_DNA"/>
</dbReference>
<dbReference type="AlphaFoldDB" id="A0A1M4UCN7"/>
<dbReference type="STRING" id="288992.SAMN04488522_101510"/>
<evidence type="ECO:0000313" key="1">
    <source>
        <dbReference type="EMBL" id="SHE54509.1"/>
    </source>
</evidence>
<evidence type="ECO:0008006" key="3">
    <source>
        <dbReference type="Google" id="ProtNLM"/>
    </source>
</evidence>
<gene>
    <name evidence="1" type="ORF">SAMN04488522_101510</name>
</gene>
<dbReference type="RefSeq" id="WP_073226975.1">
    <property type="nucleotide sequence ID" value="NZ_FQUQ01000001.1"/>
</dbReference>
<keyword evidence="2" id="KW-1185">Reference proteome</keyword>
<protein>
    <recommendedName>
        <fullName evidence="3">Immunity protein 49</fullName>
    </recommendedName>
</protein>
<accession>A0A1M4UCN7</accession>
<reference evidence="2" key="1">
    <citation type="submission" date="2016-11" db="EMBL/GenBank/DDBJ databases">
        <authorList>
            <person name="Varghese N."/>
            <person name="Submissions S."/>
        </authorList>
    </citation>
    <scope>NUCLEOTIDE SEQUENCE [LARGE SCALE GENOMIC DNA]</scope>
    <source>
        <strain evidence="2">DSM 16990</strain>
    </source>
</reference>
<organism evidence="1 2">
    <name type="scientific">Pedobacter caeni</name>
    <dbReference type="NCBI Taxonomy" id="288992"/>
    <lineage>
        <taxon>Bacteria</taxon>
        <taxon>Pseudomonadati</taxon>
        <taxon>Bacteroidota</taxon>
        <taxon>Sphingobacteriia</taxon>
        <taxon>Sphingobacteriales</taxon>
        <taxon>Sphingobacteriaceae</taxon>
        <taxon>Pedobacter</taxon>
    </lineage>
</organism>
<sequence length="325" mass="38385">MDNAQKYIKLYLEESQKCFKKWGYYYPPRDRNEFESCNREIFEEHLNDFKTEVIKTELHIGLLDATDEFGFYEAFRNNDNEILNNVLYQVTRQRLLDSGMTASGTDHSNVLMTAASAFACNDFEIINHFFPKELPHSKGIYYTEVATNLLKVLYYKEDELHDGAIEKADKFLSKKITTWDKYVVSYFLSLINRDVTQADFCLQELCTAYQKMGYPKSNLDKCFASEIHGMYRFARIIDEAFFNKISRPKHACFFEAFELWQEEHQYPKGRMFYIYPQEMDYMNKIFEAQLPVMSLIGAKSPKGREHYKDVEQFAADLTENVKHIL</sequence>
<dbReference type="OrthoDB" id="1451126at2"/>
<proteinExistence type="predicted"/>
<name>A0A1M4UCN7_9SPHI</name>
<dbReference type="Proteomes" id="UP000184287">
    <property type="component" value="Unassembled WGS sequence"/>
</dbReference>